<dbReference type="PANTHER" id="PTHR46594">
    <property type="entry name" value="P-TYPE CATION-TRANSPORTING ATPASE"/>
    <property type="match status" value="1"/>
</dbReference>
<dbReference type="InterPro" id="IPR017969">
    <property type="entry name" value="Heavy-metal-associated_CS"/>
</dbReference>
<organism evidence="3 4">
    <name type="scientific">Deinococcus proteolyticus (strain ATCC 35074 / DSM 20540 / JCM 6276 / NBRC 101906 / NCIMB 13154 / VKM Ac-1939 / CCM 2703 / MRP)</name>
    <dbReference type="NCBI Taxonomy" id="693977"/>
    <lineage>
        <taxon>Bacteria</taxon>
        <taxon>Thermotogati</taxon>
        <taxon>Deinococcota</taxon>
        <taxon>Deinococci</taxon>
        <taxon>Deinococcales</taxon>
        <taxon>Deinococcaceae</taxon>
        <taxon>Deinococcus</taxon>
    </lineage>
</organism>
<dbReference type="KEGG" id="dpt:Deipr_2049"/>
<evidence type="ECO:0000313" key="3">
    <source>
        <dbReference type="EMBL" id="ADY27180.1"/>
    </source>
</evidence>
<dbReference type="Proteomes" id="UP000007718">
    <property type="component" value="Plasmid pDEIPR01"/>
</dbReference>
<evidence type="ECO:0000256" key="1">
    <source>
        <dbReference type="ARBA" id="ARBA00022723"/>
    </source>
</evidence>
<dbReference type="FunFam" id="3.30.70.100:FF:000005">
    <property type="entry name" value="Copper-exporting P-type ATPase A"/>
    <property type="match status" value="1"/>
</dbReference>
<dbReference type="InterPro" id="IPR006121">
    <property type="entry name" value="HMA_dom"/>
</dbReference>
<accession>F0RPX8</accession>
<keyword evidence="1" id="KW-0479">Metal-binding</keyword>
<gene>
    <name evidence="3" type="ordered locus">Deipr_2049</name>
</gene>
<dbReference type="SUPFAM" id="SSF55008">
    <property type="entry name" value="HMA, heavy metal-associated domain"/>
    <property type="match status" value="1"/>
</dbReference>
<sequence length="59" mass="6246">MTAKELRLPVEGMTCAACVGRVERALQKVPGVEEAQVNLATEAANVHYDPAAVAPEQLV</sequence>
<keyword evidence="4" id="KW-1185">Reference proteome</keyword>
<name>F0RPX8_DEIPM</name>
<dbReference type="Gene3D" id="3.30.70.100">
    <property type="match status" value="1"/>
</dbReference>
<keyword evidence="3" id="KW-0614">Plasmid</keyword>
<dbReference type="HOGENOM" id="CLU_134973_10_3_0"/>
<feature type="domain" description="HMA" evidence="2">
    <location>
        <begin position="4"/>
        <end position="59"/>
    </location>
</feature>
<dbReference type="PROSITE" id="PS50846">
    <property type="entry name" value="HMA_2"/>
    <property type="match status" value="1"/>
</dbReference>
<dbReference type="PANTHER" id="PTHR46594:SF4">
    <property type="entry name" value="P-TYPE CATION-TRANSPORTING ATPASE"/>
    <property type="match status" value="1"/>
</dbReference>
<dbReference type="CDD" id="cd00371">
    <property type="entry name" value="HMA"/>
    <property type="match status" value="1"/>
</dbReference>
<dbReference type="AlphaFoldDB" id="F0RPX8"/>
<evidence type="ECO:0000313" key="4">
    <source>
        <dbReference type="Proteomes" id="UP000007718"/>
    </source>
</evidence>
<dbReference type="EMBL" id="CP002537">
    <property type="protein sequence ID" value="ADY27180.1"/>
    <property type="molecule type" value="Genomic_DNA"/>
</dbReference>
<dbReference type="PRINTS" id="PR00942">
    <property type="entry name" value="CUATPASEI"/>
</dbReference>
<proteinExistence type="predicted"/>
<geneLocation type="plasmid" evidence="3 4">
    <name>pDEIPR01</name>
</geneLocation>
<reference evidence="3 4" key="1">
    <citation type="submission" date="2011-02" db="EMBL/GenBank/DDBJ databases">
        <title>The complete sequence of plasmid1 of Deinococcus proteolyticus DSM 20540.</title>
        <authorList>
            <consortium name="US DOE Joint Genome Institute (JGI-PGF)"/>
            <person name="Lucas S."/>
            <person name="Copeland A."/>
            <person name="Lapidus A."/>
            <person name="Bruce D."/>
            <person name="Goodwin L."/>
            <person name="Pitluck S."/>
            <person name="Kyrpides N."/>
            <person name="Mavromatis K."/>
            <person name="Pagani I."/>
            <person name="Ivanova N."/>
            <person name="Ovchinnikova G."/>
            <person name="Zeytun A."/>
            <person name="Detter J.C."/>
            <person name="Han C."/>
            <person name="Land M."/>
            <person name="Hauser L."/>
            <person name="Markowitz V."/>
            <person name="Cheng J.-F."/>
            <person name="Hugenholtz P."/>
            <person name="Woyke T."/>
            <person name="Wu D."/>
            <person name="Pukall R."/>
            <person name="Steenblock K."/>
            <person name="Brambilla E."/>
            <person name="Klenk H.-P."/>
            <person name="Eisen J.A."/>
        </authorList>
    </citation>
    <scope>NUCLEOTIDE SEQUENCE [LARGE SCALE GENOMIC DNA]</scope>
    <source>
        <strain evidence="4">ATCC 35074 / DSM 20540 / JCM 6276 / NBRC 101906 / NCIMB 13154 / VKM Ac-1939 / CCM 2703 / MRP</strain>
        <plasmid evidence="4">Plasmid pDEIPR01</plasmid>
    </source>
</reference>
<dbReference type="InterPro" id="IPR036163">
    <property type="entry name" value="HMA_dom_sf"/>
</dbReference>
<evidence type="ECO:0000259" key="2">
    <source>
        <dbReference type="PROSITE" id="PS50846"/>
    </source>
</evidence>
<dbReference type="Pfam" id="PF00403">
    <property type="entry name" value="HMA"/>
    <property type="match status" value="1"/>
</dbReference>
<dbReference type="GO" id="GO:0046872">
    <property type="term" value="F:metal ion binding"/>
    <property type="evidence" value="ECO:0007669"/>
    <property type="project" value="UniProtKB-KW"/>
</dbReference>
<protein>
    <submittedName>
        <fullName evidence="3">Heavy metal transport/detoxification protein</fullName>
    </submittedName>
</protein>
<dbReference type="PROSITE" id="PS01047">
    <property type="entry name" value="HMA_1"/>
    <property type="match status" value="1"/>
</dbReference>